<gene>
    <name evidence="1" type="ordered locus">FN3523_1016</name>
</gene>
<evidence type="ECO:0000313" key="1">
    <source>
        <dbReference type="EMBL" id="AEE26319.1"/>
    </source>
</evidence>
<dbReference type="RefSeq" id="WP_014548317.1">
    <property type="nucleotide sequence ID" value="NC_017449.1"/>
</dbReference>
<reference evidence="2" key="1">
    <citation type="journal article" date="2011" name="Appl. Environ. Microbiol.">
        <title>Common ancestry and novel genetic traits of Francisella novicida-like isolates from North America and Australia as revealed by comparative genomic analyses.</title>
        <authorList>
            <person name="Siddaramappa S."/>
            <person name="Challacombe J.F."/>
            <person name="Petersen J.M."/>
            <person name="Pillai S."/>
            <person name="Hogg G."/>
            <person name="Kuske C.R."/>
        </authorList>
    </citation>
    <scope>NUCLEOTIDE SEQUENCE [LARGE SCALE GENOMIC DNA]</scope>
    <source>
        <strain evidence="2">3523</strain>
    </source>
</reference>
<dbReference type="PATRIC" id="fig|676032.3.peg.1022"/>
<protein>
    <submittedName>
        <fullName evidence="1">Uncharacterized protein</fullName>
    </submittedName>
</protein>
<organism evidence="1 2">
    <name type="scientific">Francisella hispaniensis</name>
    <dbReference type="NCBI Taxonomy" id="622488"/>
    <lineage>
        <taxon>Bacteria</taxon>
        <taxon>Pseudomonadati</taxon>
        <taxon>Pseudomonadota</taxon>
        <taxon>Gammaproteobacteria</taxon>
        <taxon>Thiotrichales</taxon>
        <taxon>Francisellaceae</taxon>
        <taxon>Francisella</taxon>
    </lineage>
</organism>
<accession>F4BFS5</accession>
<dbReference type="AlphaFoldDB" id="F4BFS5"/>
<dbReference type="eggNOG" id="COG4220">
    <property type="taxonomic scope" value="Bacteria"/>
</dbReference>
<name>F4BFS5_9GAMM</name>
<dbReference type="HOGENOM" id="CLU_1553047_0_0_6"/>
<dbReference type="EMBL" id="CP002558">
    <property type="protein sequence ID" value="AEE26319.1"/>
    <property type="molecule type" value="Genomic_DNA"/>
</dbReference>
<dbReference type="Proteomes" id="UP000008303">
    <property type="component" value="Chromosome"/>
</dbReference>
<proteinExistence type="predicted"/>
<dbReference type="KEGG" id="fcn:FN3523_1016"/>
<sequence length="172" mass="20119">MSEYVSSKELSEYLEISQRRVQQLANEKILLKDSRNSFALKENVKRYIRYISPTFKNDEEQEESNEELNVKYKKEKIRLTKYQADEQQIKAQLAQKRVVPVDDVISALADLFSLMRTKLFNIPERAEMEILGETDADVLNKKLTAEIRDALYEICDHEEQTLQNIVEGKGEN</sequence>
<evidence type="ECO:0000313" key="2">
    <source>
        <dbReference type="Proteomes" id="UP000008303"/>
    </source>
</evidence>